<evidence type="ECO:0000256" key="1">
    <source>
        <dbReference type="SAM" id="MobiDB-lite"/>
    </source>
</evidence>
<feature type="compositionally biased region" description="Polar residues" evidence="1">
    <location>
        <begin position="128"/>
        <end position="145"/>
    </location>
</feature>
<protein>
    <submittedName>
        <fullName evidence="2">Leunig-related2</fullName>
    </submittedName>
</protein>
<feature type="compositionally biased region" description="Low complexity" evidence="1">
    <location>
        <begin position="9"/>
        <end position="30"/>
    </location>
</feature>
<reference evidence="2" key="1">
    <citation type="submission" date="2015-12" db="EMBL/GenBank/DDBJ databases">
        <title>Update maize B73 reference genome by single molecule sequencing technologies.</title>
        <authorList>
            <consortium name="Maize Genome Sequencing Project"/>
            <person name="Ware D."/>
        </authorList>
    </citation>
    <scope>NUCLEOTIDE SEQUENCE</scope>
    <source>
        <tissue evidence="2">Seedling</tissue>
    </source>
</reference>
<gene>
    <name evidence="2" type="ORF">ZEAMMB73_Zm00001d018460</name>
</gene>
<evidence type="ECO:0000313" key="2">
    <source>
        <dbReference type="EMBL" id="AQK76061.1"/>
    </source>
</evidence>
<accession>A0A1D6HP58</accession>
<feature type="compositionally biased region" description="Polar residues" evidence="1">
    <location>
        <begin position="51"/>
        <end position="63"/>
    </location>
</feature>
<name>A0A1D6HP58_MAIZE</name>
<dbReference type="AlphaFoldDB" id="A0A1D6HP58"/>
<feature type="compositionally biased region" description="Low complexity" evidence="1">
    <location>
        <begin position="91"/>
        <end position="120"/>
    </location>
</feature>
<dbReference type="EMBL" id="CM000781">
    <property type="protein sequence ID" value="AQK76061.1"/>
    <property type="molecule type" value="Genomic_DNA"/>
</dbReference>
<feature type="region of interest" description="Disordered" evidence="1">
    <location>
        <begin position="1"/>
        <end position="168"/>
    </location>
</feature>
<proteinExistence type="predicted"/>
<sequence length="354" mass="39336">MQKPFLSTQSQFQLMSPQQQQQYLAQAQAQGNLGNSTNYGDIDPRRLTALTRGSLNGKDSQPAGTDGCISSPMQSSSPKVRPDQEYLMKMQQTSSQQPQEQLQQQQQNQQQQQSQQQMQQNNRKRKQPTSSGPANSTGTGNTVGPANSPPSTPSTHTPGDGLGMGGNMRHVPKNLMIYGADGTGLASSSNQMVTAFTLHLKYRMTWSSLVMWALWTIMLNPSYPMMMEIPGIFLLHSKEVLQSLAQPFQKVLLSVKSTVGAQATAKLFAATSLQMARFWLVQDMKRRLYFGTWKIFRHSIHQKSMPLLSLMSVSGLTLVSWQHLLLIELLNYGMLPILDSLCIHSLGTTARSHH</sequence>
<organism evidence="2">
    <name type="scientific">Zea mays</name>
    <name type="common">Maize</name>
    <dbReference type="NCBI Taxonomy" id="4577"/>
    <lineage>
        <taxon>Eukaryota</taxon>
        <taxon>Viridiplantae</taxon>
        <taxon>Streptophyta</taxon>
        <taxon>Embryophyta</taxon>
        <taxon>Tracheophyta</taxon>
        <taxon>Spermatophyta</taxon>
        <taxon>Magnoliopsida</taxon>
        <taxon>Liliopsida</taxon>
        <taxon>Poales</taxon>
        <taxon>Poaceae</taxon>
        <taxon>PACMAD clade</taxon>
        <taxon>Panicoideae</taxon>
        <taxon>Andropogonodae</taxon>
        <taxon>Andropogoneae</taxon>
        <taxon>Tripsacinae</taxon>
        <taxon>Zea</taxon>
    </lineage>
</organism>